<name>A0A139WB48_TRICA</name>
<evidence type="ECO:0000256" key="3">
    <source>
        <dbReference type="ARBA" id="ARBA00022801"/>
    </source>
</evidence>
<proteinExistence type="inferred from homology"/>
<dbReference type="EC" id="3.6.5.2" evidence="2"/>
<evidence type="ECO:0000313" key="5">
    <source>
        <dbReference type="EMBL" id="KYB25136.1"/>
    </source>
</evidence>
<dbReference type="EMBL" id="KQ971374">
    <property type="protein sequence ID" value="KYB25136.1"/>
    <property type="molecule type" value="Genomic_DNA"/>
</dbReference>
<dbReference type="GO" id="GO:0005525">
    <property type="term" value="F:GTP binding"/>
    <property type="evidence" value="ECO:0007669"/>
    <property type="project" value="InterPro"/>
</dbReference>
<reference evidence="5 6" key="1">
    <citation type="journal article" date="2008" name="Nature">
        <title>The genome of the model beetle and pest Tribolium castaneum.</title>
        <authorList>
            <consortium name="Tribolium Genome Sequencing Consortium"/>
            <person name="Richards S."/>
            <person name="Gibbs R.A."/>
            <person name="Weinstock G.M."/>
            <person name="Brown S.J."/>
            <person name="Denell R."/>
            <person name="Beeman R.W."/>
            <person name="Gibbs R."/>
            <person name="Beeman R.W."/>
            <person name="Brown S.J."/>
            <person name="Bucher G."/>
            <person name="Friedrich M."/>
            <person name="Grimmelikhuijzen C.J."/>
            <person name="Klingler M."/>
            <person name="Lorenzen M."/>
            <person name="Richards S."/>
            <person name="Roth S."/>
            <person name="Schroder R."/>
            <person name="Tautz D."/>
            <person name="Zdobnov E.M."/>
            <person name="Muzny D."/>
            <person name="Gibbs R.A."/>
            <person name="Weinstock G.M."/>
            <person name="Attaway T."/>
            <person name="Bell S."/>
            <person name="Buhay C.J."/>
            <person name="Chandrabose M.N."/>
            <person name="Chavez D."/>
            <person name="Clerk-Blankenburg K.P."/>
            <person name="Cree A."/>
            <person name="Dao M."/>
            <person name="Davis C."/>
            <person name="Chacko J."/>
            <person name="Dinh H."/>
            <person name="Dugan-Rocha S."/>
            <person name="Fowler G."/>
            <person name="Garner T.T."/>
            <person name="Garnes J."/>
            <person name="Gnirke A."/>
            <person name="Hawes A."/>
            <person name="Hernandez J."/>
            <person name="Hines S."/>
            <person name="Holder M."/>
            <person name="Hume J."/>
            <person name="Jhangiani S.N."/>
            <person name="Joshi V."/>
            <person name="Khan Z.M."/>
            <person name="Jackson L."/>
            <person name="Kovar C."/>
            <person name="Kowis A."/>
            <person name="Lee S."/>
            <person name="Lewis L.R."/>
            <person name="Margolis J."/>
            <person name="Morgan M."/>
            <person name="Nazareth L.V."/>
            <person name="Nguyen N."/>
            <person name="Okwuonu G."/>
            <person name="Parker D."/>
            <person name="Richards S."/>
            <person name="Ruiz S.J."/>
            <person name="Santibanez J."/>
            <person name="Savard J."/>
            <person name="Scherer S.E."/>
            <person name="Schneider B."/>
            <person name="Sodergren E."/>
            <person name="Tautz D."/>
            <person name="Vattahil S."/>
            <person name="Villasana D."/>
            <person name="White C.S."/>
            <person name="Wright R."/>
            <person name="Park Y."/>
            <person name="Beeman R.W."/>
            <person name="Lord J."/>
            <person name="Oppert B."/>
            <person name="Lorenzen M."/>
            <person name="Brown S."/>
            <person name="Wang L."/>
            <person name="Savard J."/>
            <person name="Tautz D."/>
            <person name="Richards S."/>
            <person name="Weinstock G."/>
            <person name="Gibbs R.A."/>
            <person name="Liu Y."/>
            <person name="Worley K."/>
            <person name="Weinstock G."/>
            <person name="Elsik C.G."/>
            <person name="Reese J.T."/>
            <person name="Elhaik E."/>
            <person name="Landan G."/>
            <person name="Graur D."/>
            <person name="Arensburger P."/>
            <person name="Atkinson P."/>
            <person name="Beeman R.W."/>
            <person name="Beidler J."/>
            <person name="Brown S.J."/>
            <person name="Demuth J.P."/>
            <person name="Drury D.W."/>
            <person name="Du Y.Z."/>
            <person name="Fujiwara H."/>
            <person name="Lorenzen M."/>
            <person name="Maselli V."/>
            <person name="Osanai M."/>
            <person name="Park Y."/>
            <person name="Robertson H.M."/>
            <person name="Tu Z."/>
            <person name="Wang J.J."/>
            <person name="Wang S."/>
            <person name="Richards S."/>
            <person name="Song H."/>
            <person name="Zhang L."/>
            <person name="Sodergren E."/>
            <person name="Werner D."/>
            <person name="Stanke M."/>
            <person name="Morgenstern B."/>
            <person name="Solovyev V."/>
            <person name="Kosarev P."/>
            <person name="Brown G."/>
            <person name="Chen H.C."/>
            <person name="Ermolaeva O."/>
            <person name="Hlavina W."/>
            <person name="Kapustin Y."/>
            <person name="Kiryutin B."/>
            <person name="Kitts P."/>
            <person name="Maglott D."/>
            <person name="Pruitt K."/>
            <person name="Sapojnikov V."/>
            <person name="Souvorov A."/>
            <person name="Mackey A.J."/>
            <person name="Waterhouse R.M."/>
            <person name="Wyder S."/>
            <person name="Zdobnov E.M."/>
            <person name="Zdobnov E.M."/>
            <person name="Wyder S."/>
            <person name="Kriventseva E.V."/>
            <person name="Kadowaki T."/>
            <person name="Bork P."/>
            <person name="Aranda M."/>
            <person name="Bao R."/>
            <person name="Beermann A."/>
            <person name="Berns N."/>
            <person name="Bolognesi R."/>
            <person name="Bonneton F."/>
            <person name="Bopp D."/>
            <person name="Brown S.J."/>
            <person name="Bucher G."/>
            <person name="Butts T."/>
            <person name="Chaumot A."/>
            <person name="Denell R.E."/>
            <person name="Ferrier D.E."/>
            <person name="Friedrich M."/>
            <person name="Gordon C.M."/>
            <person name="Jindra M."/>
            <person name="Klingler M."/>
            <person name="Lan Q."/>
            <person name="Lattorff H.M."/>
            <person name="Laudet V."/>
            <person name="von Levetsow C."/>
            <person name="Liu Z."/>
            <person name="Lutz R."/>
            <person name="Lynch J.A."/>
            <person name="da Fonseca R.N."/>
            <person name="Posnien N."/>
            <person name="Reuter R."/>
            <person name="Roth S."/>
            <person name="Savard J."/>
            <person name="Schinko J.B."/>
            <person name="Schmitt C."/>
            <person name="Schoppmeier M."/>
            <person name="Schroder R."/>
            <person name="Shippy T.D."/>
            <person name="Simonnet F."/>
            <person name="Marques-Souza H."/>
            <person name="Tautz D."/>
            <person name="Tomoyasu Y."/>
            <person name="Trauner J."/>
            <person name="Van der Zee M."/>
            <person name="Vervoort M."/>
            <person name="Wittkopp N."/>
            <person name="Wimmer E.A."/>
            <person name="Yang X."/>
            <person name="Jones A.K."/>
            <person name="Sattelle D.B."/>
            <person name="Ebert P.R."/>
            <person name="Nelson D."/>
            <person name="Scott J.G."/>
            <person name="Beeman R.W."/>
            <person name="Muthukrishnan S."/>
            <person name="Kramer K.J."/>
            <person name="Arakane Y."/>
            <person name="Beeman R.W."/>
            <person name="Zhu Q."/>
            <person name="Hogenkamp D."/>
            <person name="Dixit R."/>
            <person name="Oppert B."/>
            <person name="Jiang H."/>
            <person name="Zou Z."/>
            <person name="Marshall J."/>
            <person name="Elpidina E."/>
            <person name="Vinokurov K."/>
            <person name="Oppert C."/>
            <person name="Zou Z."/>
            <person name="Evans J."/>
            <person name="Lu Z."/>
            <person name="Zhao P."/>
            <person name="Sumathipala N."/>
            <person name="Altincicek B."/>
            <person name="Vilcinskas A."/>
            <person name="Williams M."/>
            <person name="Hultmark D."/>
            <person name="Hetru C."/>
            <person name="Jiang H."/>
            <person name="Grimmelikhuijzen C.J."/>
            <person name="Hauser F."/>
            <person name="Cazzamali G."/>
            <person name="Williamson M."/>
            <person name="Park Y."/>
            <person name="Li B."/>
            <person name="Tanaka Y."/>
            <person name="Predel R."/>
            <person name="Neupert S."/>
            <person name="Schachtner J."/>
            <person name="Verleyen P."/>
            <person name="Raible F."/>
            <person name="Bork P."/>
            <person name="Friedrich M."/>
            <person name="Walden K.K."/>
            <person name="Robertson H.M."/>
            <person name="Angeli S."/>
            <person name="Foret S."/>
            <person name="Bucher G."/>
            <person name="Schuetz S."/>
            <person name="Maleszka R."/>
            <person name="Wimmer E.A."/>
            <person name="Beeman R.W."/>
            <person name="Lorenzen M."/>
            <person name="Tomoyasu Y."/>
            <person name="Miller S.C."/>
            <person name="Grossmann D."/>
            <person name="Bucher G."/>
        </authorList>
    </citation>
    <scope>NUCLEOTIDE SEQUENCE [LARGE SCALE GENOMIC DNA]</scope>
    <source>
        <strain evidence="5 6">Georgia GA2</strain>
    </source>
</reference>
<dbReference type="InterPro" id="IPR001806">
    <property type="entry name" value="Small_GTPase"/>
</dbReference>
<comment type="similarity">
    <text evidence="1">Belongs to the small GTPase superfamily. Ras family.</text>
</comment>
<dbReference type="GO" id="GO:0003925">
    <property type="term" value="F:G protein activity"/>
    <property type="evidence" value="ECO:0007669"/>
    <property type="project" value="UniProtKB-EC"/>
</dbReference>
<sequence length="59" mass="6639">MFFMVGQDMTNVNRIRVVVLGSPRVGKSAVTVRYLTKRYIGEYSSTSGEFFSLTAIKTK</sequence>
<evidence type="ECO:0000256" key="2">
    <source>
        <dbReference type="ARBA" id="ARBA00011984"/>
    </source>
</evidence>
<dbReference type="SUPFAM" id="SSF52540">
    <property type="entry name" value="P-loop containing nucleoside triphosphate hydrolases"/>
    <property type="match status" value="1"/>
</dbReference>
<dbReference type="Proteomes" id="UP000007266">
    <property type="component" value="Linkage group 10"/>
</dbReference>
<dbReference type="InterPro" id="IPR051065">
    <property type="entry name" value="Ras-related_GTPase"/>
</dbReference>
<dbReference type="InParanoid" id="A0A139WB48"/>
<keyword evidence="3" id="KW-0378">Hydrolase</keyword>
<dbReference type="Gene3D" id="3.40.50.300">
    <property type="entry name" value="P-loop containing nucleotide triphosphate hydrolases"/>
    <property type="match status" value="1"/>
</dbReference>
<comment type="catalytic activity">
    <reaction evidence="4">
        <text>GTP + H2O = GDP + phosphate + H(+)</text>
        <dbReference type="Rhea" id="RHEA:19669"/>
        <dbReference type="ChEBI" id="CHEBI:15377"/>
        <dbReference type="ChEBI" id="CHEBI:15378"/>
        <dbReference type="ChEBI" id="CHEBI:37565"/>
        <dbReference type="ChEBI" id="CHEBI:43474"/>
        <dbReference type="ChEBI" id="CHEBI:58189"/>
        <dbReference type="EC" id="3.6.5.2"/>
    </reaction>
</comment>
<dbReference type="InterPro" id="IPR027417">
    <property type="entry name" value="P-loop_NTPase"/>
</dbReference>
<reference evidence="5 6" key="2">
    <citation type="journal article" date="2010" name="Nucleic Acids Res.">
        <title>BeetleBase in 2010: revisions to provide comprehensive genomic information for Tribolium castaneum.</title>
        <authorList>
            <person name="Kim H.S."/>
            <person name="Murphy T."/>
            <person name="Xia J."/>
            <person name="Caragea D."/>
            <person name="Park Y."/>
            <person name="Beeman R.W."/>
            <person name="Lorenzen M.D."/>
            <person name="Butcher S."/>
            <person name="Manak J.R."/>
            <person name="Brown S.J."/>
        </authorList>
    </citation>
    <scope>GENOME REANNOTATION</scope>
    <source>
        <strain evidence="5 6">Georgia GA2</strain>
    </source>
</reference>
<dbReference type="PRINTS" id="PR00449">
    <property type="entry name" value="RASTRNSFRMNG"/>
</dbReference>
<dbReference type="AlphaFoldDB" id="A0A139WB48"/>
<gene>
    <name evidence="5" type="primary">AUGUSTUS-3.0.2_31331</name>
    <name evidence="5" type="ORF">TcasGA2_TC031331</name>
</gene>
<keyword evidence="6" id="KW-1185">Reference proteome</keyword>
<organism evidence="5 6">
    <name type="scientific">Tribolium castaneum</name>
    <name type="common">Red flour beetle</name>
    <dbReference type="NCBI Taxonomy" id="7070"/>
    <lineage>
        <taxon>Eukaryota</taxon>
        <taxon>Metazoa</taxon>
        <taxon>Ecdysozoa</taxon>
        <taxon>Arthropoda</taxon>
        <taxon>Hexapoda</taxon>
        <taxon>Insecta</taxon>
        <taxon>Pterygota</taxon>
        <taxon>Neoptera</taxon>
        <taxon>Endopterygota</taxon>
        <taxon>Coleoptera</taxon>
        <taxon>Polyphaga</taxon>
        <taxon>Cucujiformia</taxon>
        <taxon>Tenebrionidae</taxon>
        <taxon>Tenebrionidae incertae sedis</taxon>
        <taxon>Tribolium</taxon>
    </lineage>
</organism>
<dbReference type="Pfam" id="PF00071">
    <property type="entry name" value="Ras"/>
    <property type="match status" value="1"/>
</dbReference>
<evidence type="ECO:0000313" key="6">
    <source>
        <dbReference type="Proteomes" id="UP000007266"/>
    </source>
</evidence>
<evidence type="ECO:0000256" key="4">
    <source>
        <dbReference type="ARBA" id="ARBA00048098"/>
    </source>
</evidence>
<dbReference type="STRING" id="7070.A0A139WB48"/>
<evidence type="ECO:0000256" key="1">
    <source>
        <dbReference type="ARBA" id="ARBA00008344"/>
    </source>
</evidence>
<protein>
    <recommendedName>
        <fullName evidence="2">small monomeric GTPase</fullName>
        <ecNumber evidence="2">3.6.5.2</ecNumber>
    </recommendedName>
</protein>
<accession>A0A139WB48</accession>
<dbReference type="PANTHER" id="PTHR45704">
    <property type="entry name" value="RAS-LIKE FAMILY MEMBER 11"/>
    <property type="match status" value="1"/>
</dbReference>